<evidence type="ECO:0000313" key="6">
    <source>
        <dbReference type="Proteomes" id="UP000284219"/>
    </source>
</evidence>
<organism evidence="5 6">
    <name type="scientific">Ammoniphilus oxalaticus</name>
    <dbReference type="NCBI Taxonomy" id="66863"/>
    <lineage>
        <taxon>Bacteria</taxon>
        <taxon>Bacillati</taxon>
        <taxon>Bacillota</taxon>
        <taxon>Bacilli</taxon>
        <taxon>Bacillales</taxon>
        <taxon>Paenibacillaceae</taxon>
        <taxon>Aneurinibacillus group</taxon>
        <taxon>Ammoniphilus</taxon>
    </lineage>
</organism>
<dbReference type="InterPro" id="IPR058530">
    <property type="entry name" value="Baseplate_J-like_C"/>
</dbReference>
<dbReference type="AlphaFoldDB" id="A0A419SQS1"/>
<comment type="similarity">
    <text evidence="1">Belongs to the Mu gp47/PBSX XkdT family.</text>
</comment>
<dbReference type="PANTHER" id="PTHR37829">
    <property type="entry name" value="PHAGE-LIKE ELEMENT PBSX PROTEIN XKDT"/>
    <property type="match status" value="1"/>
</dbReference>
<dbReference type="Pfam" id="PF04865">
    <property type="entry name" value="Baseplate_J"/>
    <property type="match status" value="1"/>
</dbReference>
<dbReference type="EMBL" id="MCHY01000002">
    <property type="protein sequence ID" value="RKD26826.1"/>
    <property type="molecule type" value="Genomic_DNA"/>
</dbReference>
<evidence type="ECO:0000259" key="4">
    <source>
        <dbReference type="Pfam" id="PF26079"/>
    </source>
</evidence>
<accession>A0A419SQS1</accession>
<evidence type="ECO:0000259" key="3">
    <source>
        <dbReference type="Pfam" id="PF26078"/>
    </source>
</evidence>
<dbReference type="PANTHER" id="PTHR37829:SF3">
    <property type="entry name" value="PROTEIN JAYE-RELATED"/>
    <property type="match status" value="1"/>
</dbReference>
<name>A0A419SQS1_9BACL</name>
<dbReference type="InterPro" id="IPR058531">
    <property type="entry name" value="Baseplate_J_M"/>
</dbReference>
<dbReference type="Proteomes" id="UP000284219">
    <property type="component" value="Unassembled WGS sequence"/>
</dbReference>
<evidence type="ECO:0000259" key="2">
    <source>
        <dbReference type="Pfam" id="PF04865"/>
    </source>
</evidence>
<dbReference type="Pfam" id="PF26078">
    <property type="entry name" value="Baseplate_J_M"/>
    <property type="match status" value="1"/>
</dbReference>
<evidence type="ECO:0000256" key="1">
    <source>
        <dbReference type="ARBA" id="ARBA00038087"/>
    </source>
</evidence>
<comment type="caution">
    <text evidence="5">The sequence shown here is derived from an EMBL/GenBank/DDBJ whole genome shotgun (WGS) entry which is preliminary data.</text>
</comment>
<reference evidence="5 6" key="1">
    <citation type="submission" date="2016-08" db="EMBL/GenBank/DDBJ databases">
        <title>Novel Firmicute Genomes.</title>
        <authorList>
            <person name="Poppleton D.I."/>
            <person name="Gribaldo S."/>
        </authorList>
    </citation>
    <scope>NUCLEOTIDE SEQUENCE [LARGE SCALE GENOMIC DNA]</scope>
    <source>
        <strain evidence="5 6">RAOx-1</strain>
    </source>
</reference>
<evidence type="ECO:0000313" key="5">
    <source>
        <dbReference type="EMBL" id="RKD26826.1"/>
    </source>
</evidence>
<protein>
    <submittedName>
        <fullName evidence="5">Uncharacterized protein</fullName>
    </submittedName>
</protein>
<proteinExistence type="inferred from homology"/>
<dbReference type="InterPro" id="IPR052399">
    <property type="entry name" value="Phage_Baseplate_Assmbl_Protein"/>
</dbReference>
<dbReference type="InterPro" id="IPR006949">
    <property type="entry name" value="Barrel_Baseplate_J-like"/>
</dbReference>
<dbReference type="Pfam" id="PF26079">
    <property type="entry name" value="Baseplate_J_C"/>
    <property type="match status" value="1"/>
</dbReference>
<feature type="domain" description="Baseplate protein J-like barrel" evidence="2">
    <location>
        <begin position="80"/>
        <end position="150"/>
    </location>
</feature>
<feature type="domain" description="Baseplate J-like central" evidence="3">
    <location>
        <begin position="171"/>
        <end position="242"/>
    </location>
</feature>
<gene>
    <name evidence="5" type="ORF">BEP19_15835</name>
</gene>
<keyword evidence="6" id="KW-1185">Reference proteome</keyword>
<sequence>MLSEIPNKYDKTVGFFIFDATRPVSHQLEKAYERIQAATRLLNAANLRGKDLDRFVNQRTGQTRLPATYAIGNVEVVGDVVLEEGVIIQTPTGIQFEVMEKKVIQERGTVPIRSILPGTIGNVPSEQIIDTPLSIPGLQSVINHEPTAGGYEEESDEEFWLRYDERIKNPATSGNKAHYEMWAKEVPGVGGAEAYERWDGPGTVKVVIVNANMRAAESELVNSTYEHIESKRPICVEVTVVSVAEKTIDVNANVNIAKGFSLQGVRDRFVGSLNEYFKEIAFKEVYVSYAKIGSILLATQGVLDYTDLHVNGSMANVPLTDEEVPVLGSVLLEV</sequence>
<feature type="domain" description="Baseplate J-like C-terminal" evidence="4">
    <location>
        <begin position="248"/>
        <end position="330"/>
    </location>
</feature>